<dbReference type="EMBL" id="JAOPGA020001182">
    <property type="protein sequence ID" value="KAL0485902.1"/>
    <property type="molecule type" value="Genomic_DNA"/>
</dbReference>
<dbReference type="AlphaFoldDB" id="A0AAW2ZEF4"/>
<accession>A0AAW2ZEF4</accession>
<evidence type="ECO:0000313" key="1">
    <source>
        <dbReference type="EMBL" id="KAL0485902.1"/>
    </source>
</evidence>
<dbReference type="EMBL" id="JAOPGA020001414">
    <property type="protein sequence ID" value="KAL0488193.1"/>
    <property type="molecule type" value="Genomic_DNA"/>
</dbReference>
<keyword evidence="3" id="KW-1185">Reference proteome</keyword>
<comment type="caution">
    <text evidence="2">The sequence shown here is derived from an EMBL/GenBank/DDBJ whole genome shotgun (WGS) entry which is preliminary data.</text>
</comment>
<name>A0AAW2ZEF4_9EUKA</name>
<proteinExistence type="predicted"/>
<organism evidence="2 3">
    <name type="scientific">Acrasis kona</name>
    <dbReference type="NCBI Taxonomy" id="1008807"/>
    <lineage>
        <taxon>Eukaryota</taxon>
        <taxon>Discoba</taxon>
        <taxon>Heterolobosea</taxon>
        <taxon>Tetramitia</taxon>
        <taxon>Eutetramitia</taxon>
        <taxon>Acrasidae</taxon>
        <taxon>Acrasis</taxon>
    </lineage>
</organism>
<evidence type="ECO:0000313" key="3">
    <source>
        <dbReference type="Proteomes" id="UP001431209"/>
    </source>
</evidence>
<sequence>MMKASKIVLTSRFLMTNRGLGKNIDRSNRLTFKEEISRLERSPEGELSRYNFDVTDDDACLYDTKPKTF</sequence>
<gene>
    <name evidence="1" type="ORF">AKO1_002173</name>
    <name evidence="2" type="ORF">AKO1_002715</name>
</gene>
<protein>
    <submittedName>
        <fullName evidence="2">Uncharacterized protein</fullName>
    </submittedName>
</protein>
<evidence type="ECO:0000313" key="2">
    <source>
        <dbReference type="EMBL" id="KAL0488193.1"/>
    </source>
</evidence>
<dbReference type="Proteomes" id="UP001431209">
    <property type="component" value="Unassembled WGS sequence"/>
</dbReference>
<reference evidence="2 3" key="1">
    <citation type="submission" date="2024-03" db="EMBL/GenBank/DDBJ databases">
        <title>The Acrasis kona genome and developmental transcriptomes reveal deep origins of eukaryotic multicellular pathways.</title>
        <authorList>
            <person name="Sheikh S."/>
            <person name="Fu C.-J."/>
            <person name="Brown M.W."/>
            <person name="Baldauf S.L."/>
        </authorList>
    </citation>
    <scope>NUCLEOTIDE SEQUENCE [LARGE SCALE GENOMIC DNA]</scope>
    <source>
        <strain evidence="2 3">ATCC MYA-3509</strain>
    </source>
</reference>